<keyword evidence="2 3" id="KW-0175">Coiled coil</keyword>
<evidence type="ECO:0000313" key="6">
    <source>
        <dbReference type="EMBL" id="CAD97585.1"/>
    </source>
</evidence>
<dbReference type="EMBL" id="CP073654">
    <property type="protein sequence ID" value="QUN37927.1"/>
    <property type="molecule type" value="Genomic_DNA"/>
</dbReference>
<evidence type="ECO:0000259" key="5">
    <source>
        <dbReference type="Pfam" id="PF25973"/>
    </source>
</evidence>
<feature type="coiled-coil region" evidence="3">
    <location>
        <begin position="130"/>
        <end position="259"/>
    </location>
</feature>
<proteinExistence type="evidence at transcript level"/>
<dbReference type="InterPro" id="IPR050465">
    <property type="entry name" value="UPF0194_transport"/>
</dbReference>
<dbReference type="Gene3D" id="2.40.50.100">
    <property type="match status" value="1"/>
</dbReference>
<gene>
    <name evidence="6" type="primary">cirG</name>
    <name evidence="7" type="ORF">KEC93_26255</name>
</gene>
<dbReference type="RefSeq" id="WP_077869163.1">
    <property type="nucleotide sequence ID" value="NZ_BKAK01000045.1"/>
</dbReference>
<evidence type="ECO:0000256" key="3">
    <source>
        <dbReference type="SAM" id="Coils"/>
    </source>
</evidence>
<dbReference type="PANTHER" id="PTHR32347">
    <property type="entry name" value="EFFLUX SYSTEM COMPONENT YKNX-RELATED"/>
    <property type="match status" value="1"/>
</dbReference>
<feature type="transmembrane region" description="Helical" evidence="4">
    <location>
        <begin position="29"/>
        <end position="48"/>
    </location>
</feature>
<protein>
    <submittedName>
        <fullName evidence="7">Efflux RND transporter periplasmic adaptor subunit</fullName>
    </submittedName>
    <submittedName>
        <fullName evidence="6">Putative hylD family protein</fullName>
    </submittedName>
</protein>
<name>Q7WYT7_CLOBE</name>
<evidence type="ECO:0000256" key="2">
    <source>
        <dbReference type="ARBA" id="ARBA00023054"/>
    </source>
</evidence>
<dbReference type="AlphaFoldDB" id="Q7WYT7"/>
<dbReference type="InterPro" id="IPR058647">
    <property type="entry name" value="BSH_CzcB-like"/>
</dbReference>
<keyword evidence="4" id="KW-1133">Transmembrane helix</keyword>
<reference evidence="7" key="2">
    <citation type="submission" date="2021-04" db="EMBL/GenBank/DDBJ databases">
        <title>Complete genome sequence of the type strain Clostridium beijerinckii NRRL B-598.</title>
        <authorList>
            <person name="Sedlar K."/>
            <person name="Branska B."/>
            <person name="Bezdicek M."/>
            <person name="Nykrynova M."/>
            <person name="Lengerova M."/>
            <person name="Skutkova H."/>
            <person name="Patakova P."/>
        </authorList>
    </citation>
    <scope>NUCLEOTIDE SEQUENCE</scope>
    <source>
        <strain evidence="7">DSM 791</strain>
        <plasmid evidence="7">unnamed</plasmid>
    </source>
</reference>
<evidence type="ECO:0000256" key="4">
    <source>
        <dbReference type="SAM" id="Phobius"/>
    </source>
</evidence>
<sequence length="475" mass="51730">MPKLEIEKDKFESQIKEGTRLKKILSKKVKIIICIVIVVAVAFLLTKLQTSGVKTDTKYTVLSKGNIVNSINVSGVVKSGTSSNVYSTLDNKIKEVRVKVGDKVKAGDILAVLDSGDLEKDIEQAEATTAANEANNKMELNAAKKEYENTLYLYNNNLNSEIKNAEEAVNSAKLSLEDKENIYEYNKMLLESGEISKQELKQKKIDFENAKSEYDKAAVALENAKVKALQELDTAKNNYEKAQNAANNNSERIALEKQQSNLEKCQIKAPIDGTVTSVSAVAGDPGSGNLFRVEDLDNIEINASIKEIDRASIKVGQKAEIRTDSTGDAVIYGEVVSISPTANTSEIPINTEKSQLTNTSTNTSTEEGFEAKIKISEPNESIYVGMSTRANIILSEKSDIYTISYDSIVENDDGKSLYIAEKSDNNDYIVKDVPISTGLESDSSVEISGEGISDGTIIIDDPSTCKVGDKIQISG</sequence>
<dbReference type="Pfam" id="PF25973">
    <property type="entry name" value="BSH_CzcB"/>
    <property type="match status" value="1"/>
</dbReference>
<geneLocation type="plasmid" evidence="7">
    <name>unnamed</name>
</geneLocation>
<organism evidence="6">
    <name type="scientific">Clostridium beijerinckii</name>
    <name type="common">Clostridium MP</name>
    <dbReference type="NCBI Taxonomy" id="1520"/>
    <lineage>
        <taxon>Bacteria</taxon>
        <taxon>Bacillati</taxon>
        <taxon>Bacillota</taxon>
        <taxon>Clostridia</taxon>
        <taxon>Eubacteriales</taxon>
        <taxon>Clostridiaceae</taxon>
        <taxon>Clostridium</taxon>
    </lineage>
</organism>
<keyword evidence="4" id="KW-0812">Transmembrane</keyword>
<dbReference type="Gene3D" id="2.40.30.170">
    <property type="match status" value="1"/>
</dbReference>
<keyword evidence="4" id="KW-0472">Membrane</keyword>
<dbReference type="EMBL" id="AJ566621">
    <property type="protein sequence ID" value="CAD97585.1"/>
    <property type="molecule type" value="mRNA"/>
</dbReference>
<comment type="subcellular location">
    <subcellularLocation>
        <location evidence="1">Cell envelope</location>
    </subcellularLocation>
</comment>
<reference evidence="6" key="1">
    <citation type="journal article" date="2003" name="Appl. Environ. Microbiol.">
        <title>Functional analysis of the gene cluster involved in production of the bacteriocin circularin A by Clostridium beijerinckii ATCC 25752.</title>
        <authorList>
            <person name="Kemperman R."/>
            <person name="Jonker M."/>
            <person name="Nauta A."/>
            <person name="Kuipers O.P."/>
            <person name="Kok J."/>
        </authorList>
    </citation>
    <scope>NUCLEOTIDE SEQUENCE</scope>
    <source>
        <strain evidence="6">ATCC 25752</strain>
    </source>
</reference>
<evidence type="ECO:0000313" key="7">
    <source>
        <dbReference type="EMBL" id="QUN37927.1"/>
    </source>
</evidence>
<evidence type="ECO:0000313" key="8">
    <source>
        <dbReference type="Proteomes" id="UP000679373"/>
    </source>
</evidence>
<dbReference type="GeneID" id="66348108"/>
<feature type="domain" description="CzcB-like barrel-sandwich hybrid" evidence="5">
    <location>
        <begin position="84"/>
        <end position="284"/>
    </location>
</feature>
<dbReference type="Proteomes" id="UP000679373">
    <property type="component" value="Plasmid unnamed"/>
</dbReference>
<dbReference type="Gene3D" id="1.10.287.470">
    <property type="entry name" value="Helix hairpin bin"/>
    <property type="match status" value="1"/>
</dbReference>
<evidence type="ECO:0000256" key="1">
    <source>
        <dbReference type="ARBA" id="ARBA00004196"/>
    </source>
</evidence>
<accession>Q7WYT7</accession>
<keyword evidence="8" id="KW-1185">Reference proteome</keyword>
<dbReference type="GO" id="GO:0030313">
    <property type="term" value="C:cell envelope"/>
    <property type="evidence" value="ECO:0007669"/>
    <property type="project" value="UniProtKB-SubCell"/>
</dbReference>
<keyword evidence="7" id="KW-0614">Plasmid</keyword>